<evidence type="ECO:0000256" key="2">
    <source>
        <dbReference type="SAM" id="Phobius"/>
    </source>
</evidence>
<evidence type="ECO:0000313" key="4">
    <source>
        <dbReference type="Proteomes" id="UP000816034"/>
    </source>
</evidence>
<accession>A0AA88KJ66</accession>
<dbReference type="GeneID" id="68099219"/>
<dbReference type="GO" id="GO:0016020">
    <property type="term" value="C:membrane"/>
    <property type="evidence" value="ECO:0007669"/>
    <property type="project" value="InterPro"/>
</dbReference>
<keyword evidence="4" id="KW-1185">Reference proteome</keyword>
<gene>
    <name evidence="3" type="ORF">C9374_006765</name>
</gene>
<feature type="transmembrane region" description="Helical" evidence="2">
    <location>
        <begin position="94"/>
        <end position="113"/>
    </location>
</feature>
<dbReference type="Proteomes" id="UP000816034">
    <property type="component" value="Unassembled WGS sequence"/>
</dbReference>
<proteinExistence type="predicted"/>
<feature type="transmembrane region" description="Helical" evidence="2">
    <location>
        <begin position="49"/>
        <end position="70"/>
    </location>
</feature>
<dbReference type="InterPro" id="IPR005352">
    <property type="entry name" value="Erg28"/>
</dbReference>
<feature type="region of interest" description="Disordered" evidence="1">
    <location>
        <begin position="1"/>
        <end position="31"/>
    </location>
</feature>
<feature type="transmembrane region" description="Helical" evidence="2">
    <location>
        <begin position="150"/>
        <end position="170"/>
    </location>
</feature>
<comment type="caution">
    <text evidence="3">The sequence shown here is derived from an EMBL/GenBank/DDBJ whole genome shotgun (WGS) entry which is preliminary data.</text>
</comment>
<keyword evidence="2" id="KW-1133">Transmembrane helix</keyword>
<feature type="transmembrane region" description="Helical" evidence="2">
    <location>
        <begin position="120"/>
        <end position="138"/>
    </location>
</feature>
<evidence type="ECO:0000313" key="3">
    <source>
        <dbReference type="EMBL" id="KAG2379648.1"/>
    </source>
</evidence>
<keyword evidence="2" id="KW-0472">Membrane</keyword>
<keyword evidence="2" id="KW-0812">Transmembrane</keyword>
<protein>
    <submittedName>
        <fullName evidence="3">Uncharacterized protein</fullName>
    </submittedName>
</protein>
<dbReference type="Pfam" id="PF03694">
    <property type="entry name" value="Erg28"/>
    <property type="match status" value="1"/>
</dbReference>
<organism evidence="3 4">
    <name type="scientific">Naegleria lovaniensis</name>
    <name type="common">Amoeba</name>
    <dbReference type="NCBI Taxonomy" id="51637"/>
    <lineage>
        <taxon>Eukaryota</taxon>
        <taxon>Discoba</taxon>
        <taxon>Heterolobosea</taxon>
        <taxon>Tetramitia</taxon>
        <taxon>Eutetramitia</taxon>
        <taxon>Vahlkampfiidae</taxon>
        <taxon>Naegleria</taxon>
    </lineage>
</organism>
<sequence length="199" mass="23376">MVESRFANRQEEDITVNKEGPSQAQQETDRKKRVLKDSIRQLYFPGKRIFNTSLFIVGLAFIANAILLYVDTLTTILHADIFFGFSKQGRNDHLQRSSAVLGFVVGFLNLYCASIEKNKALTTYTLFADGFSILHYLAETFYYKSIRYEYTALVTVFLLFNFIWAVRNYYYELRLIQEKKINRQRGEDIQKEDIYVHED</sequence>
<evidence type="ECO:0000256" key="1">
    <source>
        <dbReference type="SAM" id="MobiDB-lite"/>
    </source>
</evidence>
<dbReference type="AlphaFoldDB" id="A0AA88KJ66"/>
<dbReference type="EMBL" id="PYSW02000028">
    <property type="protein sequence ID" value="KAG2379648.1"/>
    <property type="molecule type" value="Genomic_DNA"/>
</dbReference>
<dbReference type="RefSeq" id="XP_044546910.1">
    <property type="nucleotide sequence ID" value="XM_044696661.1"/>
</dbReference>
<name>A0AA88KJ66_NAELO</name>
<reference evidence="3 4" key="1">
    <citation type="journal article" date="2018" name="BMC Genomics">
        <title>The genome of Naegleria lovaniensis, the basis for a comparative approach to unravel pathogenicity factors of the human pathogenic amoeba N. fowleri.</title>
        <authorList>
            <person name="Liechti N."/>
            <person name="Schurch N."/>
            <person name="Bruggmann R."/>
            <person name="Wittwer M."/>
        </authorList>
    </citation>
    <scope>NUCLEOTIDE SEQUENCE [LARGE SCALE GENOMIC DNA]</scope>
    <source>
        <strain evidence="3 4">ATCC 30569</strain>
    </source>
</reference>
<feature type="compositionally biased region" description="Basic and acidic residues" evidence="1">
    <location>
        <begin position="1"/>
        <end position="16"/>
    </location>
</feature>